<dbReference type="Proteomes" id="UP000032266">
    <property type="component" value="Chromosome"/>
</dbReference>
<dbReference type="HOGENOM" id="CLU_3043960_0_0_6"/>
<gene>
    <name evidence="1" type="ORF">YC6258_05063</name>
</gene>
<sequence length="54" mass="6168">MAEFLPGSTDFGCCHGHCRSCLKALYKHSRRVLFQLNTEPIYRGGLNVKDRDLI</sequence>
<reference evidence="1 2" key="1">
    <citation type="submission" date="2014-01" db="EMBL/GenBank/DDBJ databases">
        <title>Full genme sequencing of cellulolytic bacterium Gynuella sunshinyii YC6258T gen. nov., sp. nov.</title>
        <authorList>
            <person name="Khan H."/>
            <person name="Chung E.J."/>
            <person name="Chung Y.R."/>
        </authorList>
    </citation>
    <scope>NUCLEOTIDE SEQUENCE [LARGE SCALE GENOMIC DNA]</scope>
    <source>
        <strain evidence="1 2">YC6258</strain>
    </source>
</reference>
<evidence type="ECO:0000313" key="1">
    <source>
        <dbReference type="EMBL" id="AJQ97093.1"/>
    </source>
</evidence>
<dbReference type="STRING" id="1445510.YC6258_05063"/>
<organism evidence="1 2">
    <name type="scientific">Gynuella sunshinyii YC6258</name>
    <dbReference type="NCBI Taxonomy" id="1445510"/>
    <lineage>
        <taxon>Bacteria</taxon>
        <taxon>Pseudomonadati</taxon>
        <taxon>Pseudomonadota</taxon>
        <taxon>Gammaproteobacteria</taxon>
        <taxon>Oceanospirillales</taxon>
        <taxon>Saccharospirillaceae</taxon>
        <taxon>Gynuella</taxon>
    </lineage>
</organism>
<dbReference type="AlphaFoldDB" id="A0A0C5VUW4"/>
<keyword evidence="2" id="KW-1185">Reference proteome</keyword>
<name>A0A0C5VUW4_9GAMM</name>
<dbReference type="EMBL" id="CP007142">
    <property type="protein sequence ID" value="AJQ97093.1"/>
    <property type="molecule type" value="Genomic_DNA"/>
</dbReference>
<protein>
    <submittedName>
        <fullName evidence="1">Uncharacterized protein</fullName>
    </submittedName>
</protein>
<evidence type="ECO:0000313" key="2">
    <source>
        <dbReference type="Proteomes" id="UP000032266"/>
    </source>
</evidence>
<accession>A0A0C5VUW4</accession>
<proteinExistence type="predicted"/>
<dbReference type="KEGG" id="gsn:YC6258_05063"/>